<dbReference type="SUPFAM" id="SSF48403">
    <property type="entry name" value="Ankyrin repeat"/>
    <property type="match status" value="1"/>
</dbReference>
<evidence type="ECO:0000313" key="6">
    <source>
        <dbReference type="Proteomes" id="UP001217089"/>
    </source>
</evidence>
<feature type="repeat" description="ANK" evidence="4">
    <location>
        <begin position="81"/>
        <end position="113"/>
    </location>
</feature>
<organism evidence="5 6">
    <name type="scientific">Tegillarca granosa</name>
    <name type="common">Malaysian cockle</name>
    <name type="synonym">Anadara granosa</name>
    <dbReference type="NCBI Taxonomy" id="220873"/>
    <lineage>
        <taxon>Eukaryota</taxon>
        <taxon>Metazoa</taxon>
        <taxon>Spiralia</taxon>
        <taxon>Lophotrochozoa</taxon>
        <taxon>Mollusca</taxon>
        <taxon>Bivalvia</taxon>
        <taxon>Autobranchia</taxon>
        <taxon>Pteriomorphia</taxon>
        <taxon>Arcoida</taxon>
        <taxon>Arcoidea</taxon>
        <taxon>Arcidae</taxon>
        <taxon>Tegillarca</taxon>
    </lineage>
</organism>
<evidence type="ECO:0000256" key="3">
    <source>
        <dbReference type="ARBA" id="ARBA00023242"/>
    </source>
</evidence>
<accession>A0ABQ9EB62</accession>
<gene>
    <name evidence="5" type="ORF">KUTeg_018968</name>
</gene>
<dbReference type="Pfam" id="PF12796">
    <property type="entry name" value="Ank_2"/>
    <property type="match status" value="1"/>
</dbReference>
<evidence type="ECO:0000256" key="2">
    <source>
        <dbReference type="ARBA" id="ARBA00022737"/>
    </source>
</evidence>
<dbReference type="Gene3D" id="1.25.40.20">
    <property type="entry name" value="Ankyrin repeat-containing domain"/>
    <property type="match status" value="1"/>
</dbReference>
<keyword evidence="6" id="KW-1185">Reference proteome</keyword>
<dbReference type="InterPro" id="IPR002110">
    <property type="entry name" value="Ankyrin_rpt"/>
</dbReference>
<dbReference type="SMART" id="SM00248">
    <property type="entry name" value="ANK"/>
    <property type="match status" value="3"/>
</dbReference>
<dbReference type="PROSITE" id="PS50297">
    <property type="entry name" value="ANK_REP_REGION"/>
    <property type="match status" value="3"/>
</dbReference>
<evidence type="ECO:0000256" key="1">
    <source>
        <dbReference type="ARBA" id="ARBA00004123"/>
    </source>
</evidence>
<dbReference type="PRINTS" id="PR01415">
    <property type="entry name" value="ANKYRIN"/>
</dbReference>
<sequence>MFLIFKFQRNEKGETPLHRACIEGNLKKVKKFIEQGHPVNTRDYCGWTPLHEAANHDFYDIVVILLDHGADINDRGGKDCGGVTPLIDAANCGNLEIMDLLITRGANIIAKDDEVLIHI</sequence>
<reference evidence="5 6" key="1">
    <citation type="submission" date="2022-12" db="EMBL/GenBank/DDBJ databases">
        <title>Chromosome-level genome of Tegillarca granosa.</title>
        <authorList>
            <person name="Kim J."/>
        </authorList>
    </citation>
    <scope>NUCLEOTIDE SEQUENCE [LARGE SCALE GENOMIC DNA]</scope>
    <source>
        <strain evidence="5">Teg-2019</strain>
        <tissue evidence="5">Adductor muscle</tissue>
    </source>
</reference>
<comment type="subcellular location">
    <subcellularLocation>
        <location evidence="1">Nucleus</location>
    </subcellularLocation>
</comment>
<proteinExistence type="predicted"/>
<dbReference type="InterPro" id="IPR036770">
    <property type="entry name" value="Ankyrin_rpt-contain_sf"/>
</dbReference>
<dbReference type="Proteomes" id="UP001217089">
    <property type="component" value="Unassembled WGS sequence"/>
</dbReference>
<keyword evidence="3" id="KW-0539">Nucleus</keyword>
<dbReference type="PANTHER" id="PTHR46358">
    <property type="entry name" value="TONSOKU-LIKE PROTEIN"/>
    <property type="match status" value="1"/>
</dbReference>
<dbReference type="InterPro" id="IPR052311">
    <property type="entry name" value="MMS22L-TONSL_complex_comp"/>
</dbReference>
<evidence type="ECO:0000313" key="5">
    <source>
        <dbReference type="EMBL" id="KAJ8302572.1"/>
    </source>
</evidence>
<dbReference type="PANTHER" id="PTHR46358:SF1">
    <property type="entry name" value="TONSOKU-LIKE PROTEIN"/>
    <property type="match status" value="1"/>
</dbReference>
<name>A0ABQ9EB62_TEGGR</name>
<protein>
    <submittedName>
        <fullName evidence="5">Uncharacterized protein</fullName>
    </submittedName>
</protein>
<keyword evidence="4" id="KW-0040">ANK repeat</keyword>
<comment type="caution">
    <text evidence="5">The sequence shown here is derived from an EMBL/GenBank/DDBJ whole genome shotgun (WGS) entry which is preliminary data.</text>
</comment>
<feature type="repeat" description="ANK" evidence="4">
    <location>
        <begin position="12"/>
        <end position="44"/>
    </location>
</feature>
<dbReference type="PROSITE" id="PS50088">
    <property type="entry name" value="ANK_REPEAT"/>
    <property type="match status" value="3"/>
</dbReference>
<keyword evidence="2" id="KW-0677">Repeat</keyword>
<feature type="repeat" description="ANK" evidence="4">
    <location>
        <begin position="45"/>
        <end position="77"/>
    </location>
</feature>
<evidence type="ECO:0000256" key="4">
    <source>
        <dbReference type="PROSITE-ProRule" id="PRU00023"/>
    </source>
</evidence>
<dbReference type="Pfam" id="PF00023">
    <property type="entry name" value="Ank"/>
    <property type="match status" value="1"/>
</dbReference>
<dbReference type="EMBL" id="JARBDR010000917">
    <property type="protein sequence ID" value="KAJ8302572.1"/>
    <property type="molecule type" value="Genomic_DNA"/>
</dbReference>